<evidence type="ECO:0000259" key="4">
    <source>
        <dbReference type="PROSITE" id="PS50893"/>
    </source>
</evidence>
<evidence type="ECO:0000313" key="6">
    <source>
        <dbReference type="Proteomes" id="UP001317532"/>
    </source>
</evidence>
<dbReference type="InterPro" id="IPR032823">
    <property type="entry name" value="BCA_ABC_TP_C"/>
</dbReference>
<dbReference type="GO" id="GO:0015808">
    <property type="term" value="P:L-alanine transport"/>
    <property type="evidence" value="ECO:0007669"/>
    <property type="project" value="TreeGrafter"/>
</dbReference>
<dbReference type="GO" id="GO:0016887">
    <property type="term" value="F:ATP hydrolysis activity"/>
    <property type="evidence" value="ECO:0007669"/>
    <property type="project" value="InterPro"/>
</dbReference>
<dbReference type="InterPro" id="IPR027417">
    <property type="entry name" value="P-loop_NTPase"/>
</dbReference>
<dbReference type="CDD" id="cd03219">
    <property type="entry name" value="ABC_Mj1267_LivG_branched"/>
    <property type="match status" value="1"/>
</dbReference>
<dbReference type="GO" id="GO:0005524">
    <property type="term" value="F:ATP binding"/>
    <property type="evidence" value="ECO:0007669"/>
    <property type="project" value="UniProtKB-KW"/>
</dbReference>
<dbReference type="PROSITE" id="PS50893">
    <property type="entry name" value="ABC_TRANSPORTER_2"/>
    <property type="match status" value="1"/>
</dbReference>
<protein>
    <submittedName>
        <fullName evidence="5">ABC transporter ATP-binding protein</fullName>
    </submittedName>
</protein>
<dbReference type="GO" id="GO:1903806">
    <property type="term" value="P:L-isoleucine import across plasma membrane"/>
    <property type="evidence" value="ECO:0007669"/>
    <property type="project" value="TreeGrafter"/>
</dbReference>
<dbReference type="Proteomes" id="UP001317532">
    <property type="component" value="Chromosome"/>
</dbReference>
<evidence type="ECO:0000313" key="5">
    <source>
        <dbReference type="EMBL" id="BDE07874.1"/>
    </source>
</evidence>
<feature type="domain" description="ABC transporter" evidence="4">
    <location>
        <begin position="3"/>
        <end position="250"/>
    </location>
</feature>
<keyword evidence="3 5" id="KW-0067">ATP-binding</keyword>
<keyword evidence="1" id="KW-0813">Transport</keyword>
<dbReference type="GO" id="GO:0005886">
    <property type="term" value="C:plasma membrane"/>
    <property type="evidence" value="ECO:0007669"/>
    <property type="project" value="TreeGrafter"/>
</dbReference>
<dbReference type="InterPro" id="IPR051120">
    <property type="entry name" value="ABC_AA/LPS_Transport"/>
</dbReference>
<proteinExistence type="predicted"/>
<dbReference type="SUPFAM" id="SSF52540">
    <property type="entry name" value="P-loop containing nucleoside triphosphate hydrolases"/>
    <property type="match status" value="1"/>
</dbReference>
<keyword evidence="6" id="KW-1185">Reference proteome</keyword>
<dbReference type="SMART" id="SM00382">
    <property type="entry name" value="AAA"/>
    <property type="match status" value="1"/>
</dbReference>
<reference evidence="5 6" key="1">
    <citation type="journal article" date="2022" name="ISME Commun">
        <title>Vulcanimicrobium alpinus gen. nov. sp. nov., the first cultivated representative of the candidate phylum 'Eremiobacterota', is a metabolically versatile aerobic anoxygenic phototroph.</title>
        <authorList>
            <person name="Yabe S."/>
            <person name="Muto K."/>
            <person name="Abe K."/>
            <person name="Yokota A."/>
            <person name="Staudigel H."/>
            <person name="Tebo B.M."/>
        </authorList>
    </citation>
    <scope>NUCLEOTIDE SEQUENCE [LARGE SCALE GENOMIC DNA]</scope>
    <source>
        <strain evidence="5 6">WC8-2</strain>
    </source>
</reference>
<dbReference type="AlphaFoldDB" id="A0AAN2CAZ5"/>
<dbReference type="GO" id="GO:0042941">
    <property type="term" value="P:D-alanine transmembrane transport"/>
    <property type="evidence" value="ECO:0007669"/>
    <property type="project" value="TreeGrafter"/>
</dbReference>
<dbReference type="GO" id="GO:0005304">
    <property type="term" value="F:L-valine transmembrane transporter activity"/>
    <property type="evidence" value="ECO:0007669"/>
    <property type="project" value="TreeGrafter"/>
</dbReference>
<evidence type="ECO:0000256" key="2">
    <source>
        <dbReference type="ARBA" id="ARBA00022741"/>
    </source>
</evidence>
<dbReference type="Gene3D" id="3.40.50.300">
    <property type="entry name" value="P-loop containing nucleotide triphosphate hydrolases"/>
    <property type="match status" value="1"/>
</dbReference>
<gene>
    <name evidence="5" type="ORF">WPS_31500</name>
</gene>
<evidence type="ECO:0000256" key="3">
    <source>
        <dbReference type="ARBA" id="ARBA00022840"/>
    </source>
</evidence>
<dbReference type="InterPro" id="IPR003593">
    <property type="entry name" value="AAA+_ATPase"/>
</dbReference>
<keyword evidence="2" id="KW-0547">Nucleotide-binding</keyword>
<sequence>MLLQARAITKRFGGLLAVDDVSSAIPAGQIKAIIGPNGAGKSTLFNVVSGLYAATSGSLLFEGEEITGLPMHAIARRGIARTFQTTSLFAHLTVLDNAMLGYRRHTASTLVDALLRTPRTRREERESRDAAHDALRFAGIDGLAHRIAGSIPQEAQKRLAIAIAVAAKPKLVLLDEPVAGVTAEETDAHAALIRAMADAGMTICLVEHKMNLVMGLADSIVVLHHGKKIAEGTPAQISADPAVIDAYLGVKAHV</sequence>
<name>A0AAN2CAZ5_UNVUL</name>
<dbReference type="GO" id="GO:0015192">
    <property type="term" value="F:L-phenylalanine transmembrane transporter activity"/>
    <property type="evidence" value="ECO:0007669"/>
    <property type="project" value="TreeGrafter"/>
</dbReference>
<dbReference type="GO" id="GO:0015188">
    <property type="term" value="F:L-isoleucine transmembrane transporter activity"/>
    <property type="evidence" value="ECO:0007669"/>
    <property type="project" value="TreeGrafter"/>
</dbReference>
<dbReference type="Pfam" id="PF00005">
    <property type="entry name" value="ABC_tran"/>
    <property type="match status" value="1"/>
</dbReference>
<organism evidence="5 6">
    <name type="scientific">Vulcanimicrobium alpinum</name>
    <dbReference type="NCBI Taxonomy" id="3016050"/>
    <lineage>
        <taxon>Bacteria</taxon>
        <taxon>Bacillati</taxon>
        <taxon>Vulcanimicrobiota</taxon>
        <taxon>Vulcanimicrobiia</taxon>
        <taxon>Vulcanimicrobiales</taxon>
        <taxon>Vulcanimicrobiaceae</taxon>
        <taxon>Vulcanimicrobium</taxon>
    </lineage>
</organism>
<dbReference type="RefSeq" id="WP_317995438.1">
    <property type="nucleotide sequence ID" value="NZ_AP025523.1"/>
</dbReference>
<dbReference type="FunFam" id="3.40.50.300:FF:000421">
    <property type="entry name" value="Branched-chain amino acid ABC transporter ATP-binding protein"/>
    <property type="match status" value="1"/>
</dbReference>
<dbReference type="GO" id="GO:1903805">
    <property type="term" value="P:L-valine import across plasma membrane"/>
    <property type="evidence" value="ECO:0007669"/>
    <property type="project" value="TreeGrafter"/>
</dbReference>
<dbReference type="Pfam" id="PF12399">
    <property type="entry name" value="BCA_ABC_TP_C"/>
    <property type="match status" value="1"/>
</dbReference>
<evidence type="ECO:0000256" key="1">
    <source>
        <dbReference type="ARBA" id="ARBA00022448"/>
    </source>
</evidence>
<accession>A0AAN2CAZ5</accession>
<dbReference type="KEGG" id="vab:WPS_31500"/>
<dbReference type="EMBL" id="AP025523">
    <property type="protein sequence ID" value="BDE07874.1"/>
    <property type="molecule type" value="Genomic_DNA"/>
</dbReference>
<dbReference type="InterPro" id="IPR003439">
    <property type="entry name" value="ABC_transporter-like_ATP-bd"/>
</dbReference>
<dbReference type="PANTHER" id="PTHR45772">
    <property type="entry name" value="CONSERVED COMPONENT OF ABC TRANSPORTER FOR NATURAL AMINO ACIDS-RELATED"/>
    <property type="match status" value="1"/>
</dbReference>
<dbReference type="PANTHER" id="PTHR45772:SF7">
    <property type="entry name" value="AMINO ACID ABC TRANSPORTER ATP-BINDING PROTEIN"/>
    <property type="match status" value="1"/>
</dbReference>